<reference evidence="3" key="2">
    <citation type="submission" date="2017-05" db="EMBL/GenBank/DDBJ databases">
        <title>Improved OligoMM genomes.</title>
        <authorList>
            <person name="Garzetti D."/>
        </authorList>
    </citation>
    <scope>NUCLEOTIDE SEQUENCE [LARGE SCALE GENOMIC DNA]</scope>
    <source>
        <strain evidence="3">KB18</strain>
    </source>
</reference>
<dbReference type="RefSeq" id="WP_066539398.1">
    <property type="nucleotide sequence ID" value="NZ_CP021422.1"/>
</dbReference>
<dbReference type="PANTHER" id="PTHR10000:SF55">
    <property type="entry name" value="5-AMINO-6-(5-PHOSPHO-D-RIBITYLAMINO)URACIL PHOSPHATASE YCSE"/>
    <property type="match status" value="1"/>
</dbReference>
<reference evidence="2 4" key="3">
    <citation type="submission" date="2020-11" db="EMBL/GenBank/DDBJ databases">
        <title>Closed and high quality bacterial genomes of the OMM12 community.</title>
        <authorList>
            <person name="Marbouty M."/>
            <person name="Lamy-Besnier Q."/>
            <person name="Debarbieux L."/>
            <person name="Koszul R."/>
        </authorList>
    </citation>
    <scope>NUCLEOTIDE SEQUENCE [LARGE SCALE GENOMIC DNA]</scope>
    <source>
        <strain evidence="2 4">KB18</strain>
    </source>
</reference>
<accession>A0A1Z2XTK1</accession>
<name>A0A1Z2XTK1_9FIRM</name>
<proteinExistence type="predicted"/>
<dbReference type="NCBIfam" id="TIGR01484">
    <property type="entry name" value="HAD-SF-IIB"/>
    <property type="match status" value="1"/>
</dbReference>
<dbReference type="PROSITE" id="PS01229">
    <property type="entry name" value="COF_2"/>
    <property type="match status" value="1"/>
</dbReference>
<dbReference type="PANTHER" id="PTHR10000">
    <property type="entry name" value="PHOSPHOSERINE PHOSPHATASE"/>
    <property type="match status" value="1"/>
</dbReference>
<evidence type="ECO:0000313" key="4">
    <source>
        <dbReference type="Proteomes" id="UP000596035"/>
    </source>
</evidence>
<dbReference type="GO" id="GO:0016791">
    <property type="term" value="F:phosphatase activity"/>
    <property type="evidence" value="ECO:0007669"/>
    <property type="project" value="TreeGrafter"/>
</dbReference>
<evidence type="ECO:0000313" key="2">
    <source>
        <dbReference type="EMBL" id="QQR30974.1"/>
    </source>
</evidence>
<dbReference type="InterPro" id="IPR006379">
    <property type="entry name" value="HAD-SF_hydro_IIB"/>
</dbReference>
<dbReference type="InterPro" id="IPR023214">
    <property type="entry name" value="HAD_sf"/>
</dbReference>
<dbReference type="GO" id="GO:0000287">
    <property type="term" value="F:magnesium ion binding"/>
    <property type="evidence" value="ECO:0007669"/>
    <property type="project" value="TreeGrafter"/>
</dbReference>
<dbReference type="Proteomes" id="UP000596035">
    <property type="component" value="Chromosome"/>
</dbReference>
<evidence type="ECO:0000313" key="3">
    <source>
        <dbReference type="Proteomes" id="UP000196710"/>
    </source>
</evidence>
<sequence>MGVKLIAFDLDGTAIVKHKYLPECNRSALLEAHSLGAILVPATGRMRDFLPECVKELPIGYAITSNGGVVYDMGTGRAVIENLIPNGAARAVQKILDGYDVYLEYYTGGGAITRRDMPGRARSHYGLPESKRHFVEDKVYSFTDDFGAMLRETGLCPEKINLPYLPEGLREEIWERLSEVEGLRLTSSIPDNIEINSAEAHKGGALGALCGRLGIPMGEVLALGDNGNDVTMLRAAGISAAMGDGSGDAKAAATFVTAAHDECGLAQAVRKVFEE</sequence>
<reference evidence="1" key="1">
    <citation type="journal article" date="2017" name="Genome Announc.">
        <title>High-Quality Whole-Genome Sequences of the Oligo-Mouse-Microbiota Bacterial Community.</title>
        <authorList>
            <person name="Garzetti D."/>
            <person name="Brugiroux S."/>
            <person name="Bunk B."/>
            <person name="Pukall R."/>
            <person name="McCoy K.D."/>
            <person name="Macpherson A.J."/>
            <person name="Stecher B."/>
        </authorList>
    </citation>
    <scope>NUCLEOTIDE SEQUENCE</scope>
    <source>
        <strain evidence="1">KB18</strain>
    </source>
</reference>
<gene>
    <name evidence="1" type="ORF">ADH66_14190</name>
    <name evidence="2" type="ORF">I5Q82_04560</name>
</gene>
<keyword evidence="3" id="KW-1185">Reference proteome</keyword>
<dbReference type="Gene3D" id="3.30.1240.10">
    <property type="match status" value="1"/>
</dbReference>
<evidence type="ECO:0000313" key="1">
    <source>
        <dbReference type="EMBL" id="ASB41709.1"/>
    </source>
</evidence>
<dbReference type="Pfam" id="PF08282">
    <property type="entry name" value="Hydrolase_3"/>
    <property type="match status" value="1"/>
</dbReference>
<dbReference type="SUPFAM" id="SSF56784">
    <property type="entry name" value="HAD-like"/>
    <property type="match status" value="1"/>
</dbReference>
<dbReference type="EMBL" id="CP021422">
    <property type="protein sequence ID" value="ASB41709.1"/>
    <property type="molecule type" value="Genomic_DNA"/>
</dbReference>
<dbReference type="Gene3D" id="3.40.50.1000">
    <property type="entry name" value="HAD superfamily/HAD-like"/>
    <property type="match status" value="1"/>
</dbReference>
<dbReference type="GO" id="GO:0005829">
    <property type="term" value="C:cytosol"/>
    <property type="evidence" value="ECO:0007669"/>
    <property type="project" value="TreeGrafter"/>
</dbReference>
<organism evidence="2 4">
    <name type="scientific">Acutalibacter muris</name>
    <dbReference type="NCBI Taxonomy" id="1796620"/>
    <lineage>
        <taxon>Bacteria</taxon>
        <taxon>Bacillati</taxon>
        <taxon>Bacillota</taxon>
        <taxon>Clostridia</taxon>
        <taxon>Eubacteriales</taxon>
        <taxon>Acutalibacteraceae</taxon>
        <taxon>Acutalibacter</taxon>
    </lineage>
</organism>
<dbReference type="Proteomes" id="UP000196710">
    <property type="component" value="Chromosome"/>
</dbReference>
<dbReference type="InterPro" id="IPR036412">
    <property type="entry name" value="HAD-like_sf"/>
</dbReference>
<protein>
    <submittedName>
        <fullName evidence="2">HAD family phosphatase</fullName>
    </submittedName>
</protein>
<dbReference type="EMBL" id="CP065321">
    <property type="protein sequence ID" value="QQR30974.1"/>
    <property type="molecule type" value="Genomic_DNA"/>
</dbReference>
<dbReference type="KEGG" id="amur:ADH66_14190"/>
<dbReference type="AlphaFoldDB" id="A0A1Z2XTK1"/>